<dbReference type="GO" id="GO:0006432">
    <property type="term" value="P:phenylalanyl-tRNA aminoacylation"/>
    <property type="evidence" value="ECO:0007669"/>
    <property type="project" value="InterPro"/>
</dbReference>
<keyword evidence="4" id="KW-0479">Metal-binding</keyword>
<dbReference type="GO" id="GO:0005524">
    <property type="term" value="F:ATP binding"/>
    <property type="evidence" value="ECO:0007669"/>
    <property type="project" value="UniProtKB-KW"/>
</dbReference>
<proteinExistence type="predicted"/>
<dbReference type="Pfam" id="PF03147">
    <property type="entry name" value="FDX-ACB"/>
    <property type="match status" value="1"/>
</dbReference>
<keyword evidence="9" id="KW-0030">Aminoacyl-tRNA synthetase</keyword>
<evidence type="ECO:0000256" key="4">
    <source>
        <dbReference type="ARBA" id="ARBA00022723"/>
    </source>
</evidence>
<dbReference type="InterPro" id="IPR005121">
    <property type="entry name" value="Fdx_antiC-bd"/>
</dbReference>
<organism evidence="12">
    <name type="scientific">Centroceras clavulatum</name>
    <dbReference type="NCBI Taxonomy" id="159503"/>
    <lineage>
        <taxon>Eukaryota</taxon>
        <taxon>Rhodophyta</taxon>
        <taxon>Florideophyceae</taxon>
        <taxon>Rhodymeniophycidae</taxon>
        <taxon>Ceramiales</taxon>
        <taxon>Ceramiaceae</taxon>
        <taxon>Centroceras</taxon>
    </lineage>
</organism>
<dbReference type="GO" id="GO:0004826">
    <property type="term" value="F:phenylalanine-tRNA ligase activity"/>
    <property type="evidence" value="ECO:0007669"/>
    <property type="project" value="UniProtKB-EC"/>
</dbReference>
<evidence type="ECO:0000256" key="1">
    <source>
        <dbReference type="ARBA" id="ARBA00001946"/>
    </source>
</evidence>
<dbReference type="SMART" id="SM00896">
    <property type="entry name" value="FDX-ACB"/>
    <property type="match status" value="1"/>
</dbReference>
<keyword evidence="5" id="KW-0547">Nucleotide-binding</keyword>
<evidence type="ECO:0000256" key="9">
    <source>
        <dbReference type="ARBA" id="ARBA00023146"/>
    </source>
</evidence>
<dbReference type="Gene3D" id="3.50.40.10">
    <property type="entry name" value="Phenylalanyl-trna Synthetase, Chain B, domain 3"/>
    <property type="match status" value="1"/>
</dbReference>
<protein>
    <recommendedName>
        <fullName evidence="2">phenylalanine--tRNA ligase</fullName>
        <ecNumber evidence="2">6.1.1.20</ecNumber>
    </recommendedName>
</protein>
<geneLocation type="plastid" evidence="12"/>
<dbReference type="GO" id="GO:0003723">
    <property type="term" value="F:RNA binding"/>
    <property type="evidence" value="ECO:0007669"/>
    <property type="project" value="InterPro"/>
</dbReference>
<sequence length="672" mass="79627">MKFSWKSLNYFIDLSQITINELAELLTIRGFEIDNISKNKYFNDYILDIDITSNRTDSLSIIGLAQELAHILNTKFIKYNNICQYKTSQFTAFNISNLQDFSKIHINKIVYIRNKKSPKWLIDYLNIHEIDSCNLLHDIQEYIKLKWGHEIYFFNIPKTKNSNKDKQQNTINILNTKQHNDILNNITTLILSNTLYKNKLKYDEDAKSFFVVSCNYHKQKSHNSLCFSHAHSEALQLLATFSQGYISKSYIYYNSKNKNKNLLKINKNQIQDTLGPINIRKNKYLNVSLIYKLLKQLNFKPTYNYYTKNFHINIPAYRLNDLSRNIDIIEEIGRIYGYEHFIDKIPYINTKGKISNKYLLMKSIRKYFRNHGLHEVVNSSLYKNFHLKLDHTNNDSMISLYNPLLQEQSQLRSTLIDNLVQNKIYNYKQKNNHAEIFEIGKIFIHNNNYYDIQEEIHVAGILANQSFIKKSWKDEDSNLSWFHAKGILEEFIETLNIKIIWKKIDELKTNDLPSLSLNSFNLKQTVLIVNLNNDQVIGILGTINQQYYKELPKNEIIYTFILNLDKLQSTYVQPSHLSYTFSKYSLYPSVIRDISIKINKKSKIIDVQKKIHNTNIELIKKVEVFNEYENTKYPNHKFIGIRITYNSKTRTLNNNDLKRIDYEINHILNQYK</sequence>
<dbReference type="Gene3D" id="3.30.930.10">
    <property type="entry name" value="Bira Bifunctional Protein, Domain 2"/>
    <property type="match status" value="1"/>
</dbReference>
<dbReference type="PANTHER" id="PTHR10947">
    <property type="entry name" value="PHENYLALANYL-TRNA SYNTHETASE BETA CHAIN AND LEUCINE-RICH REPEAT-CONTAINING PROTEIN 47"/>
    <property type="match status" value="1"/>
</dbReference>
<dbReference type="AlphaFoldDB" id="A0A4D6WMJ4"/>
<dbReference type="Gene3D" id="3.30.56.10">
    <property type="match status" value="2"/>
</dbReference>
<dbReference type="GO" id="GO:0009328">
    <property type="term" value="C:phenylalanine-tRNA ligase complex"/>
    <property type="evidence" value="ECO:0007669"/>
    <property type="project" value="TreeGrafter"/>
</dbReference>
<dbReference type="PROSITE" id="PS51483">
    <property type="entry name" value="B5"/>
    <property type="match status" value="1"/>
</dbReference>
<dbReference type="SUPFAM" id="SSF55681">
    <property type="entry name" value="Class II aaRS and biotin synthetases"/>
    <property type="match status" value="1"/>
</dbReference>
<feature type="domain" description="B5" evidence="11">
    <location>
        <begin position="258"/>
        <end position="343"/>
    </location>
</feature>
<evidence type="ECO:0000259" key="10">
    <source>
        <dbReference type="PROSITE" id="PS51447"/>
    </source>
</evidence>
<dbReference type="PANTHER" id="PTHR10947:SF0">
    <property type="entry name" value="PHENYLALANINE--TRNA LIGASE BETA SUBUNIT"/>
    <property type="match status" value="1"/>
</dbReference>
<evidence type="ECO:0000313" key="12">
    <source>
        <dbReference type="EMBL" id="QCI05094.1"/>
    </source>
</evidence>
<keyword evidence="8" id="KW-0648">Protein biosynthesis</keyword>
<gene>
    <name evidence="12" type="primary">syfB</name>
</gene>
<evidence type="ECO:0000256" key="8">
    <source>
        <dbReference type="ARBA" id="ARBA00022917"/>
    </source>
</evidence>
<dbReference type="InterPro" id="IPR005147">
    <property type="entry name" value="tRNA_synthase_B5-dom"/>
</dbReference>
<dbReference type="Pfam" id="PF03484">
    <property type="entry name" value="B5"/>
    <property type="match status" value="1"/>
</dbReference>
<dbReference type="PROSITE" id="PS51447">
    <property type="entry name" value="FDX_ACB"/>
    <property type="match status" value="1"/>
</dbReference>
<dbReference type="Gene3D" id="3.30.70.380">
    <property type="entry name" value="Ferrodoxin-fold anticodon-binding domain"/>
    <property type="match status" value="1"/>
</dbReference>
<dbReference type="SUPFAM" id="SSF46955">
    <property type="entry name" value="Putative DNA-binding domain"/>
    <property type="match status" value="2"/>
</dbReference>
<keyword evidence="3 12" id="KW-0436">Ligase</keyword>
<dbReference type="SUPFAM" id="SSF54991">
    <property type="entry name" value="Anticodon-binding domain of PheRS"/>
    <property type="match status" value="1"/>
</dbReference>
<feature type="domain" description="FDX-ACB" evidence="10">
    <location>
        <begin position="585"/>
        <end position="672"/>
    </location>
</feature>
<dbReference type="InterPro" id="IPR009061">
    <property type="entry name" value="DNA-bd_dom_put_sf"/>
</dbReference>
<dbReference type="SMART" id="SM00874">
    <property type="entry name" value="B5"/>
    <property type="match status" value="1"/>
</dbReference>
<dbReference type="InterPro" id="IPR041616">
    <property type="entry name" value="PheRS_beta_core"/>
</dbReference>
<evidence type="ECO:0000256" key="2">
    <source>
        <dbReference type="ARBA" id="ARBA00012814"/>
    </source>
</evidence>
<keyword evidence="12" id="KW-0934">Plastid</keyword>
<dbReference type="InterPro" id="IPR036690">
    <property type="entry name" value="Fdx_antiC-bd_sf"/>
</dbReference>
<evidence type="ECO:0000256" key="6">
    <source>
        <dbReference type="ARBA" id="ARBA00022840"/>
    </source>
</evidence>
<dbReference type="EMBL" id="MK814617">
    <property type="protein sequence ID" value="QCI05094.1"/>
    <property type="molecule type" value="Genomic_DNA"/>
</dbReference>
<dbReference type="InterPro" id="IPR045864">
    <property type="entry name" value="aa-tRNA-synth_II/BPL/LPL"/>
</dbReference>
<evidence type="ECO:0000256" key="7">
    <source>
        <dbReference type="ARBA" id="ARBA00022842"/>
    </source>
</evidence>
<name>A0A4D6WMJ4_9FLOR</name>
<dbReference type="GO" id="GO:0000287">
    <property type="term" value="F:magnesium ion binding"/>
    <property type="evidence" value="ECO:0007669"/>
    <property type="project" value="InterPro"/>
</dbReference>
<accession>A0A4D6WMJ4</accession>
<evidence type="ECO:0000256" key="3">
    <source>
        <dbReference type="ARBA" id="ARBA00022598"/>
    </source>
</evidence>
<dbReference type="EC" id="6.1.1.20" evidence="2"/>
<keyword evidence="7" id="KW-0460">Magnesium</keyword>
<dbReference type="InterPro" id="IPR045060">
    <property type="entry name" value="Phe-tRNA-ligase_IIc_bsu"/>
</dbReference>
<dbReference type="InterPro" id="IPR020825">
    <property type="entry name" value="Phe-tRNA_synthase-like_B3/B4"/>
</dbReference>
<reference evidence="12" key="2">
    <citation type="submission" date="2019-04" db="EMBL/GenBank/DDBJ databases">
        <authorList>
            <person name="Pasella M."/>
        </authorList>
    </citation>
    <scope>NUCLEOTIDE SEQUENCE</scope>
    <source>
        <strain evidence="12">HV6547_1</strain>
    </source>
</reference>
<reference evidence="12" key="1">
    <citation type="journal article" date="2019" name="Mol. Phylogenet. Evol.">
        <title>Morphological evolution and classification of the red algal order Ceramiales inferred using plastid phylogenomics.</title>
        <authorList>
            <person name="Diaz-Tapia P."/>
            <person name="Pasella M.M."/>
            <person name="Verbruggen H."/>
            <person name="Maggs C.A."/>
        </authorList>
    </citation>
    <scope>NUCLEOTIDE SEQUENCE</scope>
    <source>
        <strain evidence="12">HV6547_1</strain>
    </source>
</reference>
<dbReference type="Pfam" id="PF17759">
    <property type="entry name" value="tRNA_synthFbeta"/>
    <property type="match status" value="1"/>
</dbReference>
<evidence type="ECO:0000256" key="5">
    <source>
        <dbReference type="ARBA" id="ARBA00022741"/>
    </source>
</evidence>
<keyword evidence="6" id="KW-0067">ATP-binding</keyword>
<evidence type="ECO:0000259" key="11">
    <source>
        <dbReference type="PROSITE" id="PS51483"/>
    </source>
</evidence>
<comment type="cofactor">
    <cofactor evidence="1">
        <name>Mg(2+)</name>
        <dbReference type="ChEBI" id="CHEBI:18420"/>
    </cofactor>
</comment>